<reference evidence="7 8" key="1">
    <citation type="journal article" date="2019" name="Environ. Microbiol.">
        <title>At the nexus of three kingdoms: the genome of the mycorrhizal fungus Gigaspora margarita provides insights into plant, endobacterial and fungal interactions.</title>
        <authorList>
            <person name="Venice F."/>
            <person name="Ghignone S."/>
            <person name="Salvioli di Fossalunga A."/>
            <person name="Amselem J."/>
            <person name="Novero M."/>
            <person name="Xianan X."/>
            <person name="Sedzielewska Toro K."/>
            <person name="Morin E."/>
            <person name="Lipzen A."/>
            <person name="Grigoriev I.V."/>
            <person name="Henrissat B."/>
            <person name="Martin F.M."/>
            <person name="Bonfante P."/>
        </authorList>
    </citation>
    <scope>NUCLEOTIDE SEQUENCE [LARGE SCALE GENOMIC DNA]</scope>
    <source>
        <strain evidence="7 8">BEG34</strain>
    </source>
</reference>
<keyword evidence="4" id="KW-0812">Transmembrane</keyword>
<evidence type="ECO:0000256" key="4">
    <source>
        <dbReference type="SAM" id="Phobius"/>
    </source>
</evidence>
<evidence type="ECO:0000256" key="2">
    <source>
        <dbReference type="ARBA" id="ARBA00022737"/>
    </source>
</evidence>
<dbReference type="InterPro" id="IPR056737">
    <property type="entry name" value="Beta-prop_ATRN-MKLN-like"/>
</dbReference>
<sequence>MIFIFIFAIYLFVTAVISKPEGRYAAASALIDNKLYFIGGQFQNGTISSELFYLDLSASFNVNTIASHRWSDPSPAPIASAWATATVGGDNKSRIFLIGGIMNPPTNDTVAYSFNTNIGNWSNITTSGGLNQKRKGSSLSYDPDSGYIYIFGGQSVSNSSKWFHEMIIFDSINFSWSNVTSSTAPSKRSGHTATLLKSGIIVFIGGWELNENSSIPRLTNMSQIWTYNTNSANWSFNNAKFTNDTIIGSRIYHSAVLASDGKIIIYGGSNGINNSKVLPDLAVLNVSSTQFQWSIPNIKSSNNTARSLVGHTAVIIDDYMILLFGNVTGRQPNVNDMIYLLNTKSYDWAASYQSNAPNNSTVLSLPAILCIIVGSIVLVFIIGFSIIWRYQKCSIKRTLLVGNNSQKVKTRSVLHDSDDDNSTRSEEQHHYFDLPSRNSSESQESHVTTFYDYQRQVFQQRQPIHYMMPIDGASYHQDQGNEGHVRVISYAQHDIEPQYVEYDTTSNHS</sequence>
<feature type="compositionally biased region" description="Basic and acidic residues" evidence="3">
    <location>
        <begin position="413"/>
        <end position="432"/>
    </location>
</feature>
<proteinExistence type="predicted"/>
<keyword evidence="2" id="KW-0677">Repeat</keyword>
<dbReference type="SUPFAM" id="SSF117281">
    <property type="entry name" value="Kelch motif"/>
    <property type="match status" value="1"/>
</dbReference>
<keyword evidence="1" id="KW-0880">Kelch repeat</keyword>
<evidence type="ECO:0000313" key="8">
    <source>
        <dbReference type="Proteomes" id="UP000439903"/>
    </source>
</evidence>
<name>A0A8H3XG07_GIGMA</name>
<keyword evidence="4" id="KW-0472">Membrane</keyword>
<evidence type="ECO:0000256" key="3">
    <source>
        <dbReference type="SAM" id="MobiDB-lite"/>
    </source>
</evidence>
<accession>A0A8H3XG07</accession>
<protein>
    <submittedName>
        <fullName evidence="7">Galactose oxidase</fullName>
    </submittedName>
</protein>
<dbReference type="PANTHER" id="PTHR46093">
    <property type="entry name" value="ACYL-COA-BINDING DOMAIN-CONTAINING PROTEIN 5"/>
    <property type="match status" value="1"/>
</dbReference>
<dbReference type="AlphaFoldDB" id="A0A8H3XG07"/>
<dbReference type="Proteomes" id="UP000439903">
    <property type="component" value="Unassembled WGS sequence"/>
</dbReference>
<feature type="transmembrane region" description="Helical" evidence="4">
    <location>
        <begin position="363"/>
        <end position="388"/>
    </location>
</feature>
<comment type="caution">
    <text evidence="7">The sequence shown here is derived from an EMBL/GenBank/DDBJ whole genome shotgun (WGS) entry which is preliminary data.</text>
</comment>
<feature type="chain" id="PRO_5034550168" evidence="5">
    <location>
        <begin position="19"/>
        <end position="509"/>
    </location>
</feature>
<evidence type="ECO:0000256" key="1">
    <source>
        <dbReference type="ARBA" id="ARBA00022441"/>
    </source>
</evidence>
<dbReference type="PANTHER" id="PTHR46093:SF18">
    <property type="entry name" value="FIBRONECTIN TYPE-III DOMAIN-CONTAINING PROTEIN"/>
    <property type="match status" value="1"/>
</dbReference>
<evidence type="ECO:0000313" key="7">
    <source>
        <dbReference type="EMBL" id="KAF0453767.1"/>
    </source>
</evidence>
<organism evidence="7 8">
    <name type="scientific">Gigaspora margarita</name>
    <dbReference type="NCBI Taxonomy" id="4874"/>
    <lineage>
        <taxon>Eukaryota</taxon>
        <taxon>Fungi</taxon>
        <taxon>Fungi incertae sedis</taxon>
        <taxon>Mucoromycota</taxon>
        <taxon>Glomeromycotina</taxon>
        <taxon>Glomeromycetes</taxon>
        <taxon>Diversisporales</taxon>
        <taxon>Gigasporaceae</taxon>
        <taxon>Gigaspora</taxon>
    </lineage>
</organism>
<evidence type="ECO:0000259" key="6">
    <source>
        <dbReference type="Pfam" id="PF24981"/>
    </source>
</evidence>
<dbReference type="InterPro" id="IPR015915">
    <property type="entry name" value="Kelch-typ_b-propeller"/>
</dbReference>
<dbReference type="EMBL" id="WTPW01001135">
    <property type="protein sequence ID" value="KAF0453767.1"/>
    <property type="molecule type" value="Genomic_DNA"/>
</dbReference>
<evidence type="ECO:0000256" key="5">
    <source>
        <dbReference type="SAM" id="SignalP"/>
    </source>
</evidence>
<keyword evidence="5" id="KW-0732">Signal</keyword>
<feature type="domain" description="Attractin/MKLN-like beta-propeller" evidence="6">
    <location>
        <begin position="17"/>
        <end position="278"/>
    </location>
</feature>
<dbReference type="OrthoDB" id="2363417at2759"/>
<feature type="signal peptide" evidence="5">
    <location>
        <begin position="1"/>
        <end position="18"/>
    </location>
</feature>
<dbReference type="Pfam" id="PF24981">
    <property type="entry name" value="Beta-prop_ATRN-LZTR1"/>
    <property type="match status" value="1"/>
</dbReference>
<keyword evidence="4" id="KW-1133">Transmembrane helix</keyword>
<keyword evidence="8" id="KW-1185">Reference proteome</keyword>
<gene>
    <name evidence="7" type="ORF">F8M41_001675</name>
</gene>
<feature type="region of interest" description="Disordered" evidence="3">
    <location>
        <begin position="410"/>
        <end position="441"/>
    </location>
</feature>
<dbReference type="Gene3D" id="2.120.10.80">
    <property type="entry name" value="Kelch-type beta propeller"/>
    <property type="match status" value="2"/>
</dbReference>